<reference evidence="10" key="1">
    <citation type="submission" date="2014-09" db="EMBL/GenBank/DDBJ databases">
        <authorList>
            <person name="Gomez-Valero L."/>
        </authorList>
    </citation>
    <scope>NUCLEOTIDE SEQUENCE [LARGE SCALE GENOMIC DNA]</scope>
    <source>
        <strain evidence="10">ATCC700992</strain>
    </source>
</reference>
<dbReference type="CDD" id="cd06530">
    <property type="entry name" value="S26_SPase_I"/>
    <property type="match status" value="1"/>
</dbReference>
<dbReference type="NCBIfam" id="TIGR02227">
    <property type="entry name" value="sigpep_I_bact"/>
    <property type="match status" value="1"/>
</dbReference>
<keyword evidence="7" id="KW-1133">Transmembrane helix</keyword>
<evidence type="ECO:0000256" key="3">
    <source>
        <dbReference type="ARBA" id="ARBA00013208"/>
    </source>
</evidence>
<comment type="subcellular location">
    <subcellularLocation>
        <location evidence="7">Membrane</location>
        <topology evidence="7">Multi-pass membrane protein</topology>
    </subcellularLocation>
</comment>
<evidence type="ECO:0000256" key="6">
    <source>
        <dbReference type="PIRSR" id="PIRSR600223-1"/>
    </source>
</evidence>
<evidence type="ECO:0000256" key="5">
    <source>
        <dbReference type="ARBA" id="ARBA00022801"/>
    </source>
</evidence>
<protein>
    <recommendedName>
        <fullName evidence="4 7">Signal peptidase I</fullName>
        <ecNumber evidence="3 7">3.4.21.89</ecNumber>
    </recommendedName>
</protein>
<feature type="domain" description="Peptidase S26" evidence="8">
    <location>
        <begin position="39"/>
        <end position="231"/>
    </location>
</feature>
<dbReference type="PANTHER" id="PTHR43390:SF1">
    <property type="entry name" value="CHLOROPLAST PROCESSING PEPTIDASE"/>
    <property type="match status" value="1"/>
</dbReference>
<comment type="catalytic activity">
    <reaction evidence="1 7">
        <text>Cleavage of hydrophobic, N-terminal signal or leader sequences from secreted and periplasmic proteins.</text>
        <dbReference type="EC" id="3.4.21.89"/>
    </reaction>
</comment>
<dbReference type="AlphaFoldDB" id="A0A098G625"/>
<feature type="transmembrane region" description="Helical" evidence="7">
    <location>
        <begin position="38"/>
        <end position="59"/>
    </location>
</feature>
<evidence type="ECO:0000256" key="7">
    <source>
        <dbReference type="RuleBase" id="RU362042"/>
    </source>
</evidence>
<gene>
    <name evidence="9" type="primary">lepB</name>
    <name evidence="9" type="ORF">LFA_2035</name>
</gene>
<evidence type="ECO:0000259" key="8">
    <source>
        <dbReference type="Pfam" id="PF10502"/>
    </source>
</evidence>
<proteinExistence type="inferred from homology"/>
<dbReference type="HOGENOM" id="CLU_028723_1_1_6"/>
<dbReference type="KEGG" id="lfa:LFA_2035"/>
<keyword evidence="10" id="KW-1185">Reference proteome</keyword>
<evidence type="ECO:0000256" key="4">
    <source>
        <dbReference type="ARBA" id="ARBA00019232"/>
    </source>
</evidence>
<dbReference type="InterPro" id="IPR036286">
    <property type="entry name" value="LexA/Signal_pep-like_sf"/>
</dbReference>
<feature type="active site" evidence="6">
    <location>
        <position position="69"/>
    </location>
</feature>
<dbReference type="STRING" id="1212491.LFA_2035"/>
<keyword evidence="7" id="KW-0645">Protease</keyword>
<dbReference type="PRINTS" id="PR00727">
    <property type="entry name" value="LEADERPTASE"/>
</dbReference>
<comment type="similarity">
    <text evidence="2 7">Belongs to the peptidase S26 family.</text>
</comment>
<organism evidence="9 10">
    <name type="scientific">Legionella fallonii LLAP-10</name>
    <dbReference type="NCBI Taxonomy" id="1212491"/>
    <lineage>
        <taxon>Bacteria</taxon>
        <taxon>Pseudomonadati</taxon>
        <taxon>Pseudomonadota</taxon>
        <taxon>Gammaproteobacteria</taxon>
        <taxon>Legionellales</taxon>
        <taxon>Legionellaceae</taxon>
        <taxon>Legionella</taxon>
    </lineage>
</organism>
<keyword evidence="7" id="KW-0472">Membrane</keyword>
<dbReference type="PROSITE" id="PS00760">
    <property type="entry name" value="SPASE_I_2"/>
    <property type="match status" value="1"/>
</dbReference>
<dbReference type="InterPro" id="IPR019757">
    <property type="entry name" value="Pept_S26A_signal_pept_1_Lys-AS"/>
</dbReference>
<dbReference type="Proteomes" id="UP000032430">
    <property type="component" value="Chromosome I"/>
</dbReference>
<dbReference type="GO" id="GO:0004252">
    <property type="term" value="F:serine-type endopeptidase activity"/>
    <property type="evidence" value="ECO:0007669"/>
    <property type="project" value="InterPro"/>
</dbReference>
<evidence type="ECO:0000313" key="9">
    <source>
        <dbReference type="EMBL" id="CEG57421.1"/>
    </source>
</evidence>
<feature type="active site" evidence="6">
    <location>
        <position position="124"/>
    </location>
</feature>
<keyword evidence="5 7" id="KW-0378">Hydrolase</keyword>
<dbReference type="SUPFAM" id="SSF51306">
    <property type="entry name" value="LexA/Signal peptidase"/>
    <property type="match status" value="1"/>
</dbReference>
<accession>A0A098G625</accession>
<sequence length="251" mass="28626">MNFALILVLLSFISGFIYLLDIIFWAKKRAPGQKPGHIIEYSRSFFPVFFIVLLLRSFLVEPFRIPSGSLEPTLLVGDFVAVNKFAYGLKLPVLETEVVPISNPKTGEIAVFRWPPDPTYDYIKRVIGIPGDKVSYHNKTLTINGKEATRTFVEYTIDESSGKAVAKYKENLNGVVHDIFIRADVPSVDFDIVVPEGNYFMMGDNRDDSADSRYWGYVPNAYLRGKAFLVWMSWNSKTDNLRWSKIGRLIH</sequence>
<feature type="transmembrane region" description="Helical" evidence="7">
    <location>
        <begin position="6"/>
        <end position="26"/>
    </location>
</feature>
<dbReference type="GO" id="GO:0006465">
    <property type="term" value="P:signal peptide processing"/>
    <property type="evidence" value="ECO:0007669"/>
    <property type="project" value="InterPro"/>
</dbReference>
<dbReference type="OrthoDB" id="9815782at2"/>
<keyword evidence="7" id="KW-0812">Transmembrane</keyword>
<dbReference type="InterPro" id="IPR000223">
    <property type="entry name" value="Pept_S26A_signal_pept_1"/>
</dbReference>
<dbReference type="Gene3D" id="2.10.109.10">
    <property type="entry name" value="Umud Fragment, subunit A"/>
    <property type="match status" value="1"/>
</dbReference>
<dbReference type="GO" id="GO:0009003">
    <property type="term" value="F:signal peptidase activity"/>
    <property type="evidence" value="ECO:0007669"/>
    <property type="project" value="UniProtKB-EC"/>
</dbReference>
<dbReference type="InterPro" id="IPR019533">
    <property type="entry name" value="Peptidase_S26"/>
</dbReference>
<dbReference type="PANTHER" id="PTHR43390">
    <property type="entry name" value="SIGNAL PEPTIDASE I"/>
    <property type="match status" value="1"/>
</dbReference>
<dbReference type="InterPro" id="IPR019758">
    <property type="entry name" value="Pept_S26A_signal_pept_1_CS"/>
</dbReference>
<dbReference type="PROSITE" id="PS00761">
    <property type="entry name" value="SPASE_I_3"/>
    <property type="match status" value="1"/>
</dbReference>
<dbReference type="EC" id="3.4.21.89" evidence="3 7"/>
<evidence type="ECO:0000256" key="1">
    <source>
        <dbReference type="ARBA" id="ARBA00000677"/>
    </source>
</evidence>
<evidence type="ECO:0000313" key="10">
    <source>
        <dbReference type="Proteomes" id="UP000032430"/>
    </source>
</evidence>
<dbReference type="RefSeq" id="WP_045095926.1">
    <property type="nucleotide sequence ID" value="NZ_LN614827.1"/>
</dbReference>
<dbReference type="Pfam" id="PF10502">
    <property type="entry name" value="Peptidase_S26"/>
    <property type="match status" value="1"/>
</dbReference>
<dbReference type="GO" id="GO:0016020">
    <property type="term" value="C:membrane"/>
    <property type="evidence" value="ECO:0007669"/>
    <property type="project" value="UniProtKB-SubCell"/>
</dbReference>
<evidence type="ECO:0000256" key="2">
    <source>
        <dbReference type="ARBA" id="ARBA00009370"/>
    </source>
</evidence>
<dbReference type="EMBL" id="LN614827">
    <property type="protein sequence ID" value="CEG57421.1"/>
    <property type="molecule type" value="Genomic_DNA"/>
</dbReference>
<name>A0A098G625_9GAMM</name>